<name>A0ACC3AS95_9EURO</name>
<protein>
    <submittedName>
        <fullName evidence="1">Glycogenin glucosyltransferase</fullName>
        <ecNumber evidence="1">2.4.1.186</ecNumber>
    </submittedName>
</protein>
<dbReference type="EC" id="2.4.1.186" evidence="1"/>
<dbReference type="EMBL" id="JAOPJF010000084">
    <property type="protein sequence ID" value="KAK1140374.1"/>
    <property type="molecule type" value="Genomic_DNA"/>
</dbReference>
<accession>A0ACC3AS95</accession>
<keyword evidence="2" id="KW-1185">Reference proteome</keyword>
<keyword evidence="1" id="KW-0328">Glycosyltransferase</keyword>
<proteinExistence type="predicted"/>
<evidence type="ECO:0000313" key="1">
    <source>
        <dbReference type="EMBL" id="KAK1140374.1"/>
    </source>
</evidence>
<reference evidence="1 2" key="1">
    <citation type="journal article" date="2023" name="ACS Omega">
        <title>Identification of the Neoaspergillic Acid Biosynthesis Gene Cluster by Establishing an In Vitro CRISPR-Ribonucleoprotein Genetic System in Aspergillus melleus.</title>
        <authorList>
            <person name="Yuan B."/>
            <person name="Grau M.F."/>
            <person name="Murata R.M."/>
            <person name="Torok T."/>
            <person name="Venkateswaran K."/>
            <person name="Stajich J.E."/>
            <person name="Wang C.C.C."/>
        </authorList>
    </citation>
    <scope>NUCLEOTIDE SEQUENCE [LARGE SCALE GENOMIC DNA]</scope>
    <source>
        <strain evidence="1 2">IMV 1140</strain>
    </source>
</reference>
<gene>
    <name evidence="1" type="primary">GLG2</name>
    <name evidence="1" type="ORF">N8T08_010432</name>
</gene>
<keyword evidence="1" id="KW-0808">Transferase</keyword>
<dbReference type="Proteomes" id="UP001177260">
    <property type="component" value="Unassembled WGS sequence"/>
</dbReference>
<evidence type="ECO:0000313" key="2">
    <source>
        <dbReference type="Proteomes" id="UP001177260"/>
    </source>
</evidence>
<organism evidence="1 2">
    <name type="scientific">Aspergillus melleus</name>
    <dbReference type="NCBI Taxonomy" id="138277"/>
    <lineage>
        <taxon>Eukaryota</taxon>
        <taxon>Fungi</taxon>
        <taxon>Dikarya</taxon>
        <taxon>Ascomycota</taxon>
        <taxon>Pezizomycotina</taxon>
        <taxon>Eurotiomycetes</taxon>
        <taxon>Eurotiomycetidae</taxon>
        <taxon>Eurotiales</taxon>
        <taxon>Aspergillaceae</taxon>
        <taxon>Aspergillus</taxon>
        <taxon>Aspergillus subgen. Circumdati</taxon>
    </lineage>
</organism>
<comment type="caution">
    <text evidence="1">The sequence shown here is derived from an EMBL/GenBank/DDBJ whole genome shotgun (WGS) entry which is preliminary data.</text>
</comment>
<sequence length="679" mass="76801">MSSEGSVAYCTLLLSDHYLPGAVVLAHSLRDNGTNAKLVVLYTPDTLQPATIQELRTIYDELIPVHPMTNRTPANLWLMERPDLIATFTKIELWRQTQFRRIVYIDCDVVALRAPDELLDLEVDFAAVPDVGWPDCFNSGLMVLRPNLEDYFALQVLAERGISFDGADQGLLNLHFKDWHRLSFTYNCTPSANYQYIPAYKHFQSTINLIHFIGSQKPWNMSRQVAPADSPYNQLLGRWWAIYDRHYRPVARAASVPEHVPQHVPEYSYQPEGEPTPLQSDIAIDQPDLPVEPSSSTTLPHISSDQSFPSFQGPPAEAQPVIPSEPAWTSTLVPQLISSGEDSTPHEAEHGEHHGPVSMEPPVDVPQSRTEKHQSHITRNVQAPFFSAVPHDQPQEVPYREEEHPAGRSSPRPETPTFEAPKAEWDAPHEPPPLNSKPEAIALELKTYTMSEDNQLFQPPVSYPEAPKNMYYDVPETKPEPEKLAQIFPWESHMPKPTRVFVDDDRNTLSLPSPSSTKISTEFSKEGSMSQSLESTFTWTYNEPPESWENYARSNAWDDVPEIQRYIQSIQKARKARVQVISGSDMRLTHFPSEIERPSLPVTPIPIRRRSSHISSTSEEEQYTTGQLPVAEGVSSQEDWVGNPLTRLEELQRRQSEVLENPDLLIERIAAAAEDSPPD</sequence>